<dbReference type="GO" id="GO:0005869">
    <property type="term" value="C:dynactin complex"/>
    <property type="evidence" value="ECO:0007669"/>
    <property type="project" value="TreeGrafter"/>
</dbReference>
<accession>G3BEX3</accession>
<dbReference type="PANTHER" id="PTHR46126:SF1">
    <property type="entry name" value="DYNACTIN SUBUNIT 5"/>
    <property type="match status" value="1"/>
</dbReference>
<dbReference type="SUPFAM" id="SSF51161">
    <property type="entry name" value="Trimeric LpxA-like enzymes"/>
    <property type="match status" value="1"/>
</dbReference>
<protein>
    <recommendedName>
        <fullName evidence="5">Dynactin subunit 5</fullName>
    </recommendedName>
</protein>
<keyword evidence="3" id="KW-0206">Cytoskeleton</keyword>
<dbReference type="Pfam" id="PF21711">
    <property type="entry name" value="DCTN5"/>
    <property type="match status" value="1"/>
</dbReference>
<evidence type="ECO:0000313" key="7">
    <source>
        <dbReference type="Proteomes" id="UP000000707"/>
    </source>
</evidence>
<proteinExistence type="inferred from homology"/>
<name>G3BEX3_CANTC</name>
<evidence type="ECO:0000256" key="4">
    <source>
        <dbReference type="ARBA" id="ARBA00034706"/>
    </source>
</evidence>
<evidence type="ECO:0000256" key="3">
    <source>
        <dbReference type="ARBA" id="ARBA00023212"/>
    </source>
</evidence>
<dbReference type="AlphaFoldDB" id="G3BEX3"/>
<evidence type="ECO:0000256" key="5">
    <source>
        <dbReference type="ARBA" id="ARBA00034865"/>
    </source>
</evidence>
<organism evidence="7">
    <name type="scientific">Candida tenuis (strain ATCC 10573 / BCRC 21748 / CBS 615 / JCM 9827 / NBRC 10315 / NRRL Y-1498 / VKM Y-70)</name>
    <name type="common">Yeast</name>
    <name type="synonym">Yamadazyma tenuis</name>
    <dbReference type="NCBI Taxonomy" id="590646"/>
    <lineage>
        <taxon>Eukaryota</taxon>
        <taxon>Fungi</taxon>
        <taxon>Dikarya</taxon>
        <taxon>Ascomycota</taxon>
        <taxon>Saccharomycotina</taxon>
        <taxon>Pichiomycetes</taxon>
        <taxon>Debaryomycetaceae</taxon>
        <taxon>Yamadazyma</taxon>
    </lineage>
</organism>
<dbReference type="HOGENOM" id="CLU_088622_1_0_1"/>
<dbReference type="eggNOG" id="KOG3121">
    <property type="taxonomic scope" value="Eukaryota"/>
</dbReference>
<reference evidence="6 7" key="1">
    <citation type="journal article" date="2011" name="Proc. Natl. Acad. Sci. U.S.A.">
        <title>Comparative genomics of xylose-fermenting fungi for enhanced biofuel production.</title>
        <authorList>
            <person name="Wohlbach D.J."/>
            <person name="Kuo A."/>
            <person name="Sato T.K."/>
            <person name="Potts K.M."/>
            <person name="Salamov A.A."/>
            <person name="LaButti K.M."/>
            <person name="Sun H."/>
            <person name="Clum A."/>
            <person name="Pangilinan J.L."/>
            <person name="Lindquist E.A."/>
            <person name="Lucas S."/>
            <person name="Lapidus A."/>
            <person name="Jin M."/>
            <person name="Gunawan C."/>
            <person name="Balan V."/>
            <person name="Dale B.E."/>
            <person name="Jeffries T.W."/>
            <person name="Zinkel R."/>
            <person name="Barry K.W."/>
            <person name="Grigoriev I.V."/>
            <person name="Gasch A.P."/>
        </authorList>
    </citation>
    <scope>NUCLEOTIDE SEQUENCE [LARGE SCALE GENOMIC DNA]</scope>
    <source>
        <strain evidence="7">ATCC 10573 / BCRC 21748 / CBS 615 / JCM 9827 / NBRC 10315 / NRRL Y-1498 / VKM Y-70</strain>
    </source>
</reference>
<evidence type="ECO:0000256" key="2">
    <source>
        <dbReference type="ARBA" id="ARBA00022490"/>
    </source>
</evidence>
<dbReference type="EMBL" id="GL996528">
    <property type="protein sequence ID" value="EGV59958.1"/>
    <property type="molecule type" value="Genomic_DNA"/>
</dbReference>
<evidence type="ECO:0000256" key="1">
    <source>
        <dbReference type="ARBA" id="ARBA00004245"/>
    </source>
</evidence>
<keyword evidence="2" id="KW-0963">Cytoplasm</keyword>
<comment type="similarity">
    <text evidence="4">Belongs to the dynactin subunits 5/6 family. Dynactin subunit 5 subfamily.</text>
</comment>
<dbReference type="Proteomes" id="UP000000707">
    <property type="component" value="Unassembled WGS sequence"/>
</dbReference>
<dbReference type="Gene3D" id="2.160.10.10">
    <property type="entry name" value="Hexapeptide repeat proteins"/>
    <property type="match status" value="1"/>
</dbReference>
<dbReference type="InterPro" id="IPR047125">
    <property type="entry name" value="DCTN5"/>
</dbReference>
<dbReference type="STRING" id="590646.G3BEX3"/>
<gene>
    <name evidence="6" type="ORF">CANTEDRAFT_126640</name>
</gene>
<sequence>MSEWIETSTGNRISATAQLKRPDKIHIRGNSTVDLEAVLHGDVELTDASDPAITIGKYCFVGPKTHIWPPKLTREEGAFGVSRIGSHVIIGRNCKVSSALIGNRVLIESNCTVGNLAIVYDCCVIKQGCTIPDKMVIPPFSLVSGAPGKDFAVKPLSNGYKRAIELESKELQILGYYRNIN</sequence>
<evidence type="ECO:0000313" key="6">
    <source>
        <dbReference type="EMBL" id="EGV59958.1"/>
    </source>
</evidence>
<dbReference type="PANTHER" id="PTHR46126">
    <property type="entry name" value="DYNACTIN SUBUNIT 5"/>
    <property type="match status" value="1"/>
</dbReference>
<comment type="subcellular location">
    <subcellularLocation>
        <location evidence="1">Cytoplasm</location>
        <location evidence="1">Cytoskeleton</location>
    </subcellularLocation>
</comment>
<keyword evidence="7" id="KW-1185">Reference proteome</keyword>
<dbReference type="InterPro" id="IPR011004">
    <property type="entry name" value="Trimer_LpxA-like_sf"/>
</dbReference>